<feature type="transmembrane region" description="Helical" evidence="1">
    <location>
        <begin position="13"/>
        <end position="32"/>
    </location>
</feature>
<keyword evidence="1" id="KW-1133">Transmembrane helix</keyword>
<accession>A0A6A5SK29</accession>
<dbReference type="AlphaFoldDB" id="A0A6A5SK29"/>
<dbReference type="EMBL" id="ML976093">
    <property type="protein sequence ID" value="KAF1938896.1"/>
    <property type="molecule type" value="Genomic_DNA"/>
</dbReference>
<proteinExistence type="predicted"/>
<evidence type="ECO:0000313" key="3">
    <source>
        <dbReference type="Proteomes" id="UP000800038"/>
    </source>
</evidence>
<organism evidence="2 3">
    <name type="scientific">Clathrospora elynae</name>
    <dbReference type="NCBI Taxonomy" id="706981"/>
    <lineage>
        <taxon>Eukaryota</taxon>
        <taxon>Fungi</taxon>
        <taxon>Dikarya</taxon>
        <taxon>Ascomycota</taxon>
        <taxon>Pezizomycotina</taxon>
        <taxon>Dothideomycetes</taxon>
        <taxon>Pleosporomycetidae</taxon>
        <taxon>Pleosporales</taxon>
        <taxon>Diademaceae</taxon>
        <taxon>Clathrospora</taxon>
    </lineage>
</organism>
<keyword evidence="1" id="KW-0812">Transmembrane</keyword>
<evidence type="ECO:0000256" key="1">
    <source>
        <dbReference type="SAM" id="Phobius"/>
    </source>
</evidence>
<evidence type="ECO:0000313" key="2">
    <source>
        <dbReference type="EMBL" id="KAF1938896.1"/>
    </source>
</evidence>
<keyword evidence="3" id="KW-1185">Reference proteome</keyword>
<sequence>MELRLRRDGSLELPALLVYASTIGVIVHLNAIDHVRGRLSFSLTPRVLSADSSSQPHACLRTAITKAFHARQERPASTITPERDVGLPGPGLEILIGLLLSREAQLEKTRQRPTSIAFALKSAHMRKVGQWR</sequence>
<name>A0A6A5SK29_9PLEO</name>
<reference evidence="2" key="1">
    <citation type="journal article" date="2020" name="Stud. Mycol.">
        <title>101 Dothideomycetes genomes: a test case for predicting lifestyles and emergence of pathogens.</title>
        <authorList>
            <person name="Haridas S."/>
            <person name="Albert R."/>
            <person name="Binder M."/>
            <person name="Bloem J."/>
            <person name="Labutti K."/>
            <person name="Salamov A."/>
            <person name="Andreopoulos B."/>
            <person name="Baker S."/>
            <person name="Barry K."/>
            <person name="Bills G."/>
            <person name="Bluhm B."/>
            <person name="Cannon C."/>
            <person name="Castanera R."/>
            <person name="Culley D."/>
            <person name="Daum C."/>
            <person name="Ezra D."/>
            <person name="Gonzalez J."/>
            <person name="Henrissat B."/>
            <person name="Kuo A."/>
            <person name="Liang C."/>
            <person name="Lipzen A."/>
            <person name="Lutzoni F."/>
            <person name="Magnuson J."/>
            <person name="Mondo S."/>
            <person name="Nolan M."/>
            <person name="Ohm R."/>
            <person name="Pangilinan J."/>
            <person name="Park H.-J."/>
            <person name="Ramirez L."/>
            <person name="Alfaro M."/>
            <person name="Sun H."/>
            <person name="Tritt A."/>
            <person name="Yoshinaga Y."/>
            <person name="Zwiers L.-H."/>
            <person name="Turgeon B."/>
            <person name="Goodwin S."/>
            <person name="Spatafora J."/>
            <person name="Crous P."/>
            <person name="Grigoriev I."/>
        </authorList>
    </citation>
    <scope>NUCLEOTIDE SEQUENCE</scope>
    <source>
        <strain evidence="2">CBS 161.51</strain>
    </source>
</reference>
<keyword evidence="1" id="KW-0472">Membrane</keyword>
<dbReference type="Proteomes" id="UP000800038">
    <property type="component" value="Unassembled WGS sequence"/>
</dbReference>
<protein>
    <submittedName>
        <fullName evidence="2">Uncharacterized protein</fullName>
    </submittedName>
</protein>
<gene>
    <name evidence="2" type="ORF">EJ02DRAFT_270344</name>
</gene>